<feature type="coiled-coil region" evidence="1">
    <location>
        <begin position="491"/>
        <end position="535"/>
    </location>
</feature>
<accession>A0A8S1NHR9</accession>
<dbReference type="OMA" id="LEEMIVN"/>
<keyword evidence="1" id="KW-0175">Coiled coil</keyword>
<feature type="region of interest" description="Disordered" evidence="2">
    <location>
        <begin position="631"/>
        <end position="688"/>
    </location>
</feature>
<feature type="compositionally biased region" description="Acidic residues" evidence="2">
    <location>
        <begin position="651"/>
        <end position="671"/>
    </location>
</feature>
<comment type="caution">
    <text evidence="3">The sequence shown here is derived from an EMBL/GenBank/DDBJ whole genome shotgun (WGS) entry which is preliminary data.</text>
</comment>
<protein>
    <submittedName>
        <fullName evidence="3">Uncharacterized protein</fullName>
    </submittedName>
</protein>
<keyword evidence="4" id="KW-1185">Reference proteome</keyword>
<gene>
    <name evidence="3" type="ORF">PPRIM_AZ9-3.1.T0890172</name>
</gene>
<evidence type="ECO:0000313" key="3">
    <source>
        <dbReference type="EMBL" id="CAD8092010.1"/>
    </source>
</evidence>
<evidence type="ECO:0000313" key="4">
    <source>
        <dbReference type="Proteomes" id="UP000688137"/>
    </source>
</evidence>
<name>A0A8S1NHR9_PARPR</name>
<feature type="coiled-coil region" evidence="1">
    <location>
        <begin position="295"/>
        <end position="446"/>
    </location>
</feature>
<proteinExistence type="predicted"/>
<sequence length="688" mass="82748">MSIIENEVILNNYMVKNLQKGKNRENHSDFYDYNPLTSTYQCYGCQKQKPKQASLLLANQKTKKKRRTLEIYKMNDIIIKPWHPFLREFQKIFKNSIIPQHKQLNYQVEYHKPDIVLQLYEVIRRLREQLEENIKSIQKGDIYIAPILETLATYSIDEIEINYETLHNSTKSIQQDSTKKSLASSSIRYQMQEKKIQHYKEQWEIVKEQVELLEQNNTIGLKQQIESTIKAQKEIQYLKSVLKETQDHLMIMERDQEQLIRENYFLFQYAQLDRHYLFIRIMEQYPAEQLKETDVSYFEIYLKELEKELAKLKLENTKLKMHANHLEKETEVMKKESFSQFSNEFQTQEQKWSNEKNNLEKTLEQLKQELEISQRFEKELRILNQTMQEEQDKLRKQLFDYQNGMNNISHQHLIQRQQNDQLLKQNQELQLTIQQLEQQVIGNKQQFNKMNPNDQAQQLALIILSKQRPNQDQINLLRQVFGEFTDEIIKNQVEQNQNEQAEKLIEQIQDLKNFKEKVESQNKLTNKQIDEIRKELEYAFQQNEIQQSQSRIGRKLNYDIQDQTQYFQSLIRINEILNSQEDDLQKFNRLKSQSPLNMKQDIAQLHCLLLLQALSLEEMIVNSEQNQIEDFSDQEIKSSNGKEQQPPEFYPIDEQEMEESSQNDQDEEVEESSIHQPEPYQEQENQRK</sequence>
<organism evidence="3 4">
    <name type="scientific">Paramecium primaurelia</name>
    <dbReference type="NCBI Taxonomy" id="5886"/>
    <lineage>
        <taxon>Eukaryota</taxon>
        <taxon>Sar</taxon>
        <taxon>Alveolata</taxon>
        <taxon>Ciliophora</taxon>
        <taxon>Intramacronucleata</taxon>
        <taxon>Oligohymenophorea</taxon>
        <taxon>Peniculida</taxon>
        <taxon>Parameciidae</taxon>
        <taxon>Paramecium</taxon>
    </lineage>
</organism>
<dbReference type="EMBL" id="CAJJDM010000092">
    <property type="protein sequence ID" value="CAD8092010.1"/>
    <property type="molecule type" value="Genomic_DNA"/>
</dbReference>
<dbReference type="Proteomes" id="UP000688137">
    <property type="component" value="Unassembled WGS sequence"/>
</dbReference>
<evidence type="ECO:0000256" key="2">
    <source>
        <dbReference type="SAM" id="MobiDB-lite"/>
    </source>
</evidence>
<reference evidence="3" key="1">
    <citation type="submission" date="2021-01" db="EMBL/GenBank/DDBJ databases">
        <authorList>
            <consortium name="Genoscope - CEA"/>
            <person name="William W."/>
        </authorList>
    </citation>
    <scope>NUCLEOTIDE SEQUENCE</scope>
</reference>
<evidence type="ECO:0000256" key="1">
    <source>
        <dbReference type="SAM" id="Coils"/>
    </source>
</evidence>
<dbReference type="AlphaFoldDB" id="A0A8S1NHR9"/>